<dbReference type="AlphaFoldDB" id="A0AA42DJV9"/>
<dbReference type="EMBL" id="JAQIFT010000010">
    <property type="protein sequence ID" value="MDA3730225.1"/>
    <property type="molecule type" value="Genomic_DNA"/>
</dbReference>
<accession>A0AA42DJV9</accession>
<dbReference type="GO" id="GO:0008745">
    <property type="term" value="F:N-acetylmuramoyl-L-alanine amidase activity"/>
    <property type="evidence" value="ECO:0007669"/>
    <property type="project" value="UniProtKB-EC"/>
</dbReference>
<dbReference type="Gene3D" id="3.30.457.10">
    <property type="entry name" value="Copper amine oxidase-like, N-terminal domain"/>
    <property type="match status" value="1"/>
</dbReference>
<dbReference type="GO" id="GO:0009253">
    <property type="term" value="P:peptidoglycan catabolic process"/>
    <property type="evidence" value="ECO:0007669"/>
    <property type="project" value="InterPro"/>
</dbReference>
<feature type="domain" description="MurNAc-LAA" evidence="4">
    <location>
        <begin position="610"/>
        <end position="722"/>
    </location>
</feature>
<dbReference type="Proteomes" id="UP001169242">
    <property type="component" value="Unassembled WGS sequence"/>
</dbReference>
<dbReference type="Pfam" id="PF11741">
    <property type="entry name" value="AMIN"/>
    <property type="match status" value="1"/>
</dbReference>
<feature type="signal peptide" evidence="3">
    <location>
        <begin position="1"/>
        <end position="24"/>
    </location>
</feature>
<dbReference type="InterPro" id="IPR002508">
    <property type="entry name" value="MurNAc-LAA_cat"/>
</dbReference>
<dbReference type="RefSeq" id="WP_271010917.1">
    <property type="nucleotide sequence ID" value="NZ_JAQIFT010000010.1"/>
</dbReference>
<dbReference type="GO" id="GO:0030288">
    <property type="term" value="C:outer membrane-bounded periplasmic space"/>
    <property type="evidence" value="ECO:0007669"/>
    <property type="project" value="TreeGrafter"/>
</dbReference>
<reference evidence="5" key="1">
    <citation type="journal article" date="2023" name="Int. J. Syst. Evol. Microbiol.">
        <title>&lt;i&gt;Holtiella tumoricola&lt;/i&gt; gen. nov. sp. nov., isolated from a human clinical sample.</title>
        <authorList>
            <person name="Allen-Vercoe E."/>
            <person name="Daigneault M.C."/>
            <person name="Vancuren S.J."/>
            <person name="Cochrane K."/>
            <person name="O'Neal L.L."/>
            <person name="Sankaranarayanan K."/>
            <person name="Lawson P.A."/>
        </authorList>
    </citation>
    <scope>NUCLEOTIDE SEQUENCE</scope>
    <source>
        <strain evidence="5">CC70A</strain>
    </source>
</reference>
<proteinExistence type="predicted"/>
<name>A0AA42DJV9_9FIRM</name>
<feature type="region of interest" description="Disordered" evidence="2">
    <location>
        <begin position="155"/>
        <end position="203"/>
    </location>
</feature>
<dbReference type="Pfam" id="PF01520">
    <property type="entry name" value="Amidase_3"/>
    <property type="match status" value="1"/>
</dbReference>
<evidence type="ECO:0000256" key="2">
    <source>
        <dbReference type="SAM" id="MobiDB-lite"/>
    </source>
</evidence>
<dbReference type="PANTHER" id="PTHR30404">
    <property type="entry name" value="N-ACETYLMURAMOYL-L-ALANINE AMIDASE"/>
    <property type="match status" value="1"/>
</dbReference>
<evidence type="ECO:0000256" key="1">
    <source>
        <dbReference type="ARBA" id="ARBA00022801"/>
    </source>
</evidence>
<evidence type="ECO:0000259" key="4">
    <source>
        <dbReference type="SMART" id="SM00646"/>
    </source>
</evidence>
<protein>
    <submittedName>
        <fullName evidence="5">N-acetylmuramoyl-L-alanine amidase</fullName>
        <ecNumber evidence="5">3.5.1.28</ecNumber>
    </submittedName>
</protein>
<keyword evidence="1 5" id="KW-0378">Hydrolase</keyword>
<feature type="compositionally biased region" description="Pro residues" evidence="2">
    <location>
        <begin position="179"/>
        <end position="188"/>
    </location>
</feature>
<dbReference type="SUPFAM" id="SSF53187">
    <property type="entry name" value="Zn-dependent exopeptidases"/>
    <property type="match status" value="1"/>
</dbReference>
<keyword evidence="3" id="KW-0732">Signal</keyword>
<dbReference type="CDD" id="cd02696">
    <property type="entry name" value="MurNAc-LAA"/>
    <property type="match status" value="1"/>
</dbReference>
<dbReference type="SUPFAM" id="SSF55383">
    <property type="entry name" value="Copper amine oxidase, domain N"/>
    <property type="match status" value="1"/>
</dbReference>
<dbReference type="Pfam" id="PF07833">
    <property type="entry name" value="Cu_amine_oxidN1"/>
    <property type="match status" value="1"/>
</dbReference>
<keyword evidence="6" id="KW-1185">Reference proteome</keyword>
<gene>
    <name evidence="5" type="ORF">PBV87_01730</name>
</gene>
<evidence type="ECO:0000256" key="3">
    <source>
        <dbReference type="SAM" id="SignalP"/>
    </source>
</evidence>
<dbReference type="Gene3D" id="2.60.40.3500">
    <property type="match status" value="1"/>
</dbReference>
<dbReference type="InterPro" id="IPR012854">
    <property type="entry name" value="Cu_amine_oxidase-like_N"/>
</dbReference>
<dbReference type="EC" id="3.5.1.28" evidence="5"/>
<evidence type="ECO:0000313" key="6">
    <source>
        <dbReference type="Proteomes" id="UP001169242"/>
    </source>
</evidence>
<sequence>MQKTTKKLVLSTVIALMSVSPIYASSMELTYDGKTHQYNLPPITLYINGEEKKTEIMPPVQIDERVLVPAREVFEPLGAAVEWKSYERKIYVSYKDSLMILEPDNDEVWLDGKNVQLDVPAKIINDKIMVPLRFIGENIGLEVKWVGGDERAVYVSEGNTKPDGGNNPEPLPETKPEVTPEPEPTPDPVPEEKPESKPTPILPAIGNKLENAVDGIKQFYEGDSTGLVVDKAAASYNMTTIDRATVLGGRNDATCMIEASTPISDFEVSRSEGKLIIDIKNSKNQLGSTVQVASNSYVKQIRTSQFAADKTRVVLDLTSGAEALVSLSDDRTDIIIQLSKEEIPALAVGEDLKGEYLGIQGFAPSQMTMEENASQLIVTLPNTSLVEDVEWNRVRGNYIDSVYATESGNNVKITINLQDDVKFTHTTEIVKENTIIRFSKPLFEFIEYTGEYRPSFEITMPTSFSISDITVDDRYREKKLVIDLGDNYSSQFSEGKWTIGDSAVSTLTVENRTTTRFIIEEQTIRAVNLSKKDDKLVIELVKPKEKYGKILVLDAGHGGTDGGSSGNGVVEKTVNLTQTLAIMNYIQANSDIKIYMTREEDTYPGLRDRTNMANEIEADMFVSVHNNSHTATSKGTEVLYYPSTTDGRSKQMAQIALDHIIAECGTYNRGVKSRPDLVVLNTSKMPAILLEGAFISNPTEAALLASSSFNQTYARAVGNAIIEMFNTISFR</sequence>
<organism evidence="5 6">
    <name type="scientific">Holtiella tumoricola</name>
    <dbReference type="NCBI Taxonomy" id="3018743"/>
    <lineage>
        <taxon>Bacteria</taxon>
        <taxon>Bacillati</taxon>
        <taxon>Bacillota</taxon>
        <taxon>Clostridia</taxon>
        <taxon>Lachnospirales</taxon>
        <taxon>Cellulosilyticaceae</taxon>
        <taxon>Holtiella</taxon>
    </lineage>
</organism>
<comment type="caution">
    <text evidence="5">The sequence shown here is derived from an EMBL/GenBank/DDBJ whole genome shotgun (WGS) entry which is preliminary data.</text>
</comment>
<feature type="chain" id="PRO_5041229937" evidence="3">
    <location>
        <begin position="25"/>
        <end position="731"/>
    </location>
</feature>
<dbReference type="InterPro" id="IPR036582">
    <property type="entry name" value="Mao_N_sf"/>
</dbReference>
<dbReference type="InterPro" id="IPR050695">
    <property type="entry name" value="N-acetylmuramoyl_amidase_3"/>
</dbReference>
<dbReference type="InterPro" id="IPR021731">
    <property type="entry name" value="AMIN_dom"/>
</dbReference>
<evidence type="ECO:0000313" key="5">
    <source>
        <dbReference type="EMBL" id="MDA3730225.1"/>
    </source>
</evidence>
<dbReference type="SMART" id="SM00646">
    <property type="entry name" value="Ami_3"/>
    <property type="match status" value="1"/>
</dbReference>
<dbReference type="PANTHER" id="PTHR30404:SF0">
    <property type="entry name" value="N-ACETYLMURAMOYL-L-ALANINE AMIDASE AMIC"/>
    <property type="match status" value="1"/>
</dbReference>
<dbReference type="Gene3D" id="3.40.630.40">
    <property type="entry name" value="Zn-dependent exopeptidases"/>
    <property type="match status" value="1"/>
</dbReference>